<comment type="caution">
    <text evidence="11">The sequence shown here is derived from an EMBL/GenBank/DDBJ whole genome shotgun (WGS) entry which is preliminary data.</text>
</comment>
<proteinExistence type="inferred from homology"/>
<organism evidence="11 12">
    <name type="scientific">Glaciecola siphonariae</name>
    <dbReference type="NCBI Taxonomy" id="521012"/>
    <lineage>
        <taxon>Bacteria</taxon>
        <taxon>Pseudomonadati</taxon>
        <taxon>Pseudomonadota</taxon>
        <taxon>Gammaproteobacteria</taxon>
        <taxon>Alteromonadales</taxon>
        <taxon>Alteromonadaceae</taxon>
        <taxon>Glaciecola</taxon>
    </lineage>
</organism>
<dbReference type="CDD" id="cd03257">
    <property type="entry name" value="ABC_NikE_OppD_transporters"/>
    <property type="match status" value="1"/>
</dbReference>
<keyword evidence="6" id="KW-0547">Nucleotide-binding</keyword>
<evidence type="ECO:0000256" key="6">
    <source>
        <dbReference type="ARBA" id="ARBA00022741"/>
    </source>
</evidence>
<evidence type="ECO:0000256" key="3">
    <source>
        <dbReference type="ARBA" id="ARBA00022448"/>
    </source>
</evidence>
<dbReference type="PANTHER" id="PTHR43776">
    <property type="entry name" value="TRANSPORT ATP-BINDING PROTEIN"/>
    <property type="match status" value="1"/>
</dbReference>
<dbReference type="EMBL" id="JBHSGU010000002">
    <property type="protein sequence ID" value="MFC4699869.1"/>
    <property type="molecule type" value="Genomic_DNA"/>
</dbReference>
<dbReference type="PROSITE" id="PS50893">
    <property type="entry name" value="ABC_TRANSPORTER_2"/>
    <property type="match status" value="1"/>
</dbReference>
<comment type="subcellular location">
    <subcellularLocation>
        <location evidence="1">Cell inner membrane</location>
        <topology evidence="1">Peripheral membrane protein</topology>
    </subcellularLocation>
</comment>
<evidence type="ECO:0000256" key="2">
    <source>
        <dbReference type="ARBA" id="ARBA00005417"/>
    </source>
</evidence>
<keyword evidence="7 11" id="KW-0067">ATP-binding</keyword>
<evidence type="ECO:0000256" key="8">
    <source>
        <dbReference type="ARBA" id="ARBA00023136"/>
    </source>
</evidence>
<sequence>MSKILEVNNIEYTHSKKRGLFGALQTFTLGPISFDMHSGETIAIIGNNGAGKSLLAKALVGAVSIHKGSIKLGPTEDFSHSAQQARSNDGDANADSDDRDGGDSDSSKSNNSEQAHQKLSMPNANGSERASASRTRGQDIRLILQHNPDALNPSLSIGTILTQTLRLNTDLSDSEKREKIEETLVKVGLLREHYYFYRHMLSDGQQQRVALARALILDPKIIVADEPFAALDPSVRSQTINLILKLQEELGLGFVFISHNIGIVRHISDKVLVMEKGQIIEQGPTAEVFTDPQQPLTQKLIQSHFSMVEKHFSRL</sequence>
<dbReference type="SMART" id="SM00382">
    <property type="entry name" value="AAA"/>
    <property type="match status" value="1"/>
</dbReference>
<dbReference type="SUPFAM" id="SSF52540">
    <property type="entry name" value="P-loop containing nucleoside triphosphate hydrolases"/>
    <property type="match status" value="1"/>
</dbReference>
<dbReference type="Proteomes" id="UP001595897">
    <property type="component" value="Unassembled WGS sequence"/>
</dbReference>
<keyword evidence="3" id="KW-0813">Transport</keyword>
<feature type="compositionally biased region" description="Polar residues" evidence="9">
    <location>
        <begin position="120"/>
        <end position="135"/>
    </location>
</feature>
<dbReference type="PANTHER" id="PTHR43776:SF4">
    <property type="entry name" value="PUTRESCINE EXPORT SYSTEM ATP-BINDING PROTEIN SAPF"/>
    <property type="match status" value="1"/>
</dbReference>
<dbReference type="Gene3D" id="3.40.50.300">
    <property type="entry name" value="P-loop containing nucleotide triphosphate hydrolases"/>
    <property type="match status" value="1"/>
</dbReference>
<reference evidence="12" key="1">
    <citation type="journal article" date="2019" name="Int. J. Syst. Evol. Microbiol.">
        <title>The Global Catalogue of Microorganisms (GCM) 10K type strain sequencing project: providing services to taxonomists for standard genome sequencing and annotation.</title>
        <authorList>
            <consortium name="The Broad Institute Genomics Platform"/>
            <consortium name="The Broad Institute Genome Sequencing Center for Infectious Disease"/>
            <person name="Wu L."/>
            <person name="Ma J."/>
        </authorList>
    </citation>
    <scope>NUCLEOTIDE SEQUENCE [LARGE SCALE GENOMIC DNA]</scope>
    <source>
        <strain evidence="12">KACC 12507</strain>
    </source>
</reference>
<dbReference type="InterPro" id="IPR050319">
    <property type="entry name" value="ABC_transp_ATP-bind"/>
</dbReference>
<protein>
    <submittedName>
        <fullName evidence="11">ATP-binding cassette domain-containing protein</fullName>
    </submittedName>
</protein>
<keyword evidence="5" id="KW-0997">Cell inner membrane</keyword>
<dbReference type="InterPro" id="IPR027417">
    <property type="entry name" value="P-loop_NTPase"/>
</dbReference>
<dbReference type="Pfam" id="PF00005">
    <property type="entry name" value="ABC_tran"/>
    <property type="match status" value="1"/>
</dbReference>
<feature type="region of interest" description="Disordered" evidence="9">
    <location>
        <begin position="71"/>
        <end position="136"/>
    </location>
</feature>
<dbReference type="RefSeq" id="WP_382406797.1">
    <property type="nucleotide sequence ID" value="NZ_JBHSGU010000002.1"/>
</dbReference>
<name>A0ABV9LV10_9ALTE</name>
<accession>A0ABV9LV10</accession>
<evidence type="ECO:0000313" key="11">
    <source>
        <dbReference type="EMBL" id="MFC4699869.1"/>
    </source>
</evidence>
<feature type="domain" description="ABC transporter" evidence="10">
    <location>
        <begin position="5"/>
        <end position="301"/>
    </location>
</feature>
<dbReference type="InterPro" id="IPR003439">
    <property type="entry name" value="ABC_transporter-like_ATP-bd"/>
</dbReference>
<dbReference type="InterPro" id="IPR003593">
    <property type="entry name" value="AAA+_ATPase"/>
</dbReference>
<gene>
    <name evidence="11" type="ORF">ACFO4O_06855</name>
</gene>
<comment type="similarity">
    <text evidence="2">Belongs to the ABC transporter superfamily.</text>
</comment>
<evidence type="ECO:0000256" key="1">
    <source>
        <dbReference type="ARBA" id="ARBA00004417"/>
    </source>
</evidence>
<evidence type="ECO:0000256" key="5">
    <source>
        <dbReference type="ARBA" id="ARBA00022519"/>
    </source>
</evidence>
<keyword evidence="12" id="KW-1185">Reference proteome</keyword>
<keyword evidence="4" id="KW-1003">Cell membrane</keyword>
<evidence type="ECO:0000313" key="12">
    <source>
        <dbReference type="Proteomes" id="UP001595897"/>
    </source>
</evidence>
<evidence type="ECO:0000256" key="4">
    <source>
        <dbReference type="ARBA" id="ARBA00022475"/>
    </source>
</evidence>
<evidence type="ECO:0000256" key="7">
    <source>
        <dbReference type="ARBA" id="ARBA00022840"/>
    </source>
</evidence>
<dbReference type="GO" id="GO:0005524">
    <property type="term" value="F:ATP binding"/>
    <property type="evidence" value="ECO:0007669"/>
    <property type="project" value="UniProtKB-KW"/>
</dbReference>
<keyword evidence="8" id="KW-0472">Membrane</keyword>
<evidence type="ECO:0000259" key="10">
    <source>
        <dbReference type="PROSITE" id="PS50893"/>
    </source>
</evidence>
<evidence type="ECO:0000256" key="9">
    <source>
        <dbReference type="SAM" id="MobiDB-lite"/>
    </source>
</evidence>